<dbReference type="EMBL" id="CP036428">
    <property type="protein sequence ID" value="QDV39347.1"/>
    <property type="molecule type" value="Genomic_DNA"/>
</dbReference>
<dbReference type="AlphaFoldDB" id="A0A518HER5"/>
<comment type="subcellular location">
    <subcellularLocation>
        <location evidence="1">Cell membrane</location>
        <topology evidence="1">Multi-pass membrane protein</topology>
    </subcellularLocation>
</comment>
<evidence type="ECO:0000256" key="1">
    <source>
        <dbReference type="ARBA" id="ARBA00004651"/>
    </source>
</evidence>
<feature type="transmembrane region" description="Helical" evidence="7">
    <location>
        <begin position="90"/>
        <end position="109"/>
    </location>
</feature>
<keyword evidence="9" id="KW-1185">Reference proteome</keyword>
<gene>
    <name evidence="8" type="ORF">ElP_73130</name>
</gene>
<feature type="region of interest" description="Disordered" evidence="6">
    <location>
        <begin position="292"/>
        <end position="336"/>
    </location>
</feature>
<dbReference type="PANTHER" id="PTHR30213:SF1">
    <property type="entry name" value="INNER MEMBRANE PROTEIN YHJD"/>
    <property type="match status" value="1"/>
</dbReference>
<evidence type="ECO:0000256" key="6">
    <source>
        <dbReference type="SAM" id="MobiDB-lite"/>
    </source>
</evidence>
<reference evidence="8 9" key="1">
    <citation type="submission" date="2019-02" db="EMBL/GenBank/DDBJ databases">
        <title>Deep-cultivation of Planctomycetes and their phenomic and genomic characterization uncovers novel biology.</title>
        <authorList>
            <person name="Wiegand S."/>
            <person name="Jogler M."/>
            <person name="Boedeker C."/>
            <person name="Pinto D."/>
            <person name="Vollmers J."/>
            <person name="Rivas-Marin E."/>
            <person name="Kohn T."/>
            <person name="Peeters S.H."/>
            <person name="Heuer A."/>
            <person name="Rast P."/>
            <person name="Oberbeckmann S."/>
            <person name="Bunk B."/>
            <person name="Jeske O."/>
            <person name="Meyerdierks A."/>
            <person name="Storesund J.E."/>
            <person name="Kallscheuer N."/>
            <person name="Luecker S."/>
            <person name="Lage O.M."/>
            <person name="Pohl T."/>
            <person name="Merkel B.J."/>
            <person name="Hornburger P."/>
            <person name="Mueller R.-W."/>
            <person name="Bruemmer F."/>
            <person name="Labrenz M."/>
            <person name="Spormann A.M."/>
            <person name="Op den Camp H."/>
            <person name="Overmann J."/>
            <person name="Amann R."/>
            <person name="Jetten M.S.M."/>
            <person name="Mascher T."/>
            <person name="Medema M.H."/>
            <person name="Devos D.P."/>
            <person name="Kaster A.-K."/>
            <person name="Ovreas L."/>
            <person name="Rohde M."/>
            <person name="Galperin M.Y."/>
            <person name="Jogler C."/>
        </authorList>
    </citation>
    <scope>NUCLEOTIDE SEQUENCE [LARGE SCALE GENOMIC DNA]</scope>
    <source>
        <strain evidence="8 9">ElP</strain>
        <plasmid evidence="9">pelp_2</plasmid>
    </source>
</reference>
<dbReference type="GO" id="GO:0005886">
    <property type="term" value="C:plasma membrane"/>
    <property type="evidence" value="ECO:0007669"/>
    <property type="project" value="UniProtKB-SubCell"/>
</dbReference>
<feature type="transmembrane region" description="Helical" evidence="7">
    <location>
        <begin position="213"/>
        <end position="233"/>
    </location>
</feature>
<dbReference type="Pfam" id="PF03631">
    <property type="entry name" value="Virul_fac_BrkB"/>
    <property type="match status" value="1"/>
</dbReference>
<feature type="transmembrane region" description="Helical" evidence="7">
    <location>
        <begin position="183"/>
        <end position="201"/>
    </location>
</feature>
<dbReference type="KEGG" id="tpla:ElP_73130"/>
<organism evidence="8 9">
    <name type="scientific">Tautonia plasticadhaerens</name>
    <dbReference type="NCBI Taxonomy" id="2527974"/>
    <lineage>
        <taxon>Bacteria</taxon>
        <taxon>Pseudomonadati</taxon>
        <taxon>Planctomycetota</taxon>
        <taxon>Planctomycetia</taxon>
        <taxon>Isosphaerales</taxon>
        <taxon>Isosphaeraceae</taxon>
        <taxon>Tautonia</taxon>
    </lineage>
</organism>
<feature type="transmembrane region" description="Helical" evidence="7">
    <location>
        <begin position="239"/>
        <end position="257"/>
    </location>
</feature>
<evidence type="ECO:0000256" key="3">
    <source>
        <dbReference type="ARBA" id="ARBA00022692"/>
    </source>
</evidence>
<evidence type="ECO:0000313" key="8">
    <source>
        <dbReference type="EMBL" id="QDV39347.1"/>
    </source>
</evidence>
<evidence type="ECO:0000256" key="5">
    <source>
        <dbReference type="ARBA" id="ARBA00023136"/>
    </source>
</evidence>
<geneLocation type="plasmid" evidence="9">
    <name>pelp_2</name>
</geneLocation>
<keyword evidence="3 7" id="KW-0812">Transmembrane</keyword>
<keyword evidence="2" id="KW-1003">Cell membrane</keyword>
<protein>
    <submittedName>
        <fullName evidence="8">Uncharacterized protein</fullName>
    </submittedName>
</protein>
<dbReference type="Proteomes" id="UP000317835">
    <property type="component" value="Plasmid pElP_2"/>
</dbReference>
<dbReference type="PIRSF" id="PIRSF035875">
    <property type="entry name" value="RNase_BN"/>
    <property type="match status" value="1"/>
</dbReference>
<keyword evidence="8" id="KW-0614">Plasmid</keyword>
<keyword evidence="5 7" id="KW-0472">Membrane</keyword>
<dbReference type="RefSeq" id="WP_197447203.1">
    <property type="nucleotide sequence ID" value="NZ_CP036428.1"/>
</dbReference>
<evidence type="ECO:0000256" key="2">
    <source>
        <dbReference type="ARBA" id="ARBA00022475"/>
    </source>
</evidence>
<name>A0A518HER5_9BACT</name>
<evidence type="ECO:0000256" key="4">
    <source>
        <dbReference type="ARBA" id="ARBA00022989"/>
    </source>
</evidence>
<sequence>MRMKTFWGLLRQTAREWHADKAHRLGAAVAFYCILTLVPLLAGAVALAGPVLGDRAARWRVVEQMRRIVGVRGGEAVETLVISTDTPETGAVALVGVSTLLFAATALFGQLKDALNTMWGVHPVPGRGLRGLLRERFLSLSLVLGVASLLLVSLTLGLGLAALGDSLVDLLPGYATAVRAGHFAFSLGVVATTFALVFKYLPDAHIAWRDVWVGAGITAVLHAVGVAAVRLYLDRSPVGVAYGAASSFVVLLLWVYYSSQILLFGAEFTQVYANAHGDRICPAADAECVTEQARARQGMPRGKRPGRRGPKEDGHAGGTREAGSIAVRPSSRRRTR</sequence>
<dbReference type="PANTHER" id="PTHR30213">
    <property type="entry name" value="INNER MEMBRANE PROTEIN YHJD"/>
    <property type="match status" value="1"/>
</dbReference>
<proteinExistence type="predicted"/>
<feature type="transmembrane region" description="Helical" evidence="7">
    <location>
        <begin position="137"/>
        <end position="163"/>
    </location>
</feature>
<accession>A0A518HER5</accession>
<evidence type="ECO:0000256" key="7">
    <source>
        <dbReference type="SAM" id="Phobius"/>
    </source>
</evidence>
<keyword evidence="4 7" id="KW-1133">Transmembrane helix</keyword>
<dbReference type="InterPro" id="IPR017039">
    <property type="entry name" value="Virul_fac_BrkB"/>
</dbReference>
<evidence type="ECO:0000313" key="9">
    <source>
        <dbReference type="Proteomes" id="UP000317835"/>
    </source>
</evidence>